<reference evidence="1" key="1">
    <citation type="journal article" date="2023" name="Plant J.">
        <title>Genome sequences and population genomics provide insights into the demographic history, inbreeding, and mutation load of two 'living fossil' tree species of Dipteronia.</title>
        <authorList>
            <person name="Feng Y."/>
            <person name="Comes H.P."/>
            <person name="Chen J."/>
            <person name="Zhu S."/>
            <person name="Lu R."/>
            <person name="Zhang X."/>
            <person name="Li P."/>
            <person name="Qiu J."/>
            <person name="Olsen K.M."/>
            <person name="Qiu Y."/>
        </authorList>
    </citation>
    <scope>NUCLEOTIDE SEQUENCE</scope>
    <source>
        <strain evidence="1">NBL</strain>
    </source>
</reference>
<keyword evidence="2" id="KW-1185">Reference proteome</keyword>
<gene>
    <name evidence="1" type="ORF">Dsin_015986</name>
</gene>
<organism evidence="1 2">
    <name type="scientific">Dipteronia sinensis</name>
    <dbReference type="NCBI Taxonomy" id="43782"/>
    <lineage>
        <taxon>Eukaryota</taxon>
        <taxon>Viridiplantae</taxon>
        <taxon>Streptophyta</taxon>
        <taxon>Embryophyta</taxon>
        <taxon>Tracheophyta</taxon>
        <taxon>Spermatophyta</taxon>
        <taxon>Magnoliopsida</taxon>
        <taxon>eudicotyledons</taxon>
        <taxon>Gunneridae</taxon>
        <taxon>Pentapetalae</taxon>
        <taxon>rosids</taxon>
        <taxon>malvids</taxon>
        <taxon>Sapindales</taxon>
        <taxon>Sapindaceae</taxon>
        <taxon>Hippocastanoideae</taxon>
        <taxon>Acereae</taxon>
        <taxon>Dipteronia</taxon>
    </lineage>
</organism>
<evidence type="ECO:0008006" key="3">
    <source>
        <dbReference type="Google" id="ProtNLM"/>
    </source>
</evidence>
<dbReference type="Proteomes" id="UP001281410">
    <property type="component" value="Unassembled WGS sequence"/>
</dbReference>
<comment type="caution">
    <text evidence="1">The sequence shown here is derived from an EMBL/GenBank/DDBJ whole genome shotgun (WGS) entry which is preliminary data.</text>
</comment>
<evidence type="ECO:0000313" key="1">
    <source>
        <dbReference type="EMBL" id="KAK3211280.1"/>
    </source>
</evidence>
<sequence>MENFFGDLLVSHLKLYESDHRPILFDTSPTQSTGIGSVRGSCHFHFEECRANLDSCNELIKSSWNRRCDQQTMQGLVSDIQDCTDHLLIWDPGRRFDEMKKILMSYLIKRKPTGIREEVTKVVFDMFPTKVVANALANRFQTVLDVVILETHSAFIPGRLTSDNSIVGYECMHALHTCKKGLKGVMAPKLDISKAHDRLEWEFLVGMMKRLGFSEAWIR</sequence>
<dbReference type="EMBL" id="JANJYJ010000005">
    <property type="protein sequence ID" value="KAK3211280.1"/>
    <property type="molecule type" value="Genomic_DNA"/>
</dbReference>
<dbReference type="AlphaFoldDB" id="A0AAE0E5J5"/>
<evidence type="ECO:0000313" key="2">
    <source>
        <dbReference type="Proteomes" id="UP001281410"/>
    </source>
</evidence>
<name>A0AAE0E5J5_9ROSI</name>
<accession>A0AAE0E5J5</accession>
<proteinExistence type="predicted"/>
<protein>
    <recommendedName>
        <fullName evidence="3">Reverse transcriptase</fullName>
    </recommendedName>
</protein>